<reference evidence="1 2" key="1">
    <citation type="submission" date="2021-06" db="EMBL/GenBank/DDBJ databases">
        <authorList>
            <person name="Kallberg Y."/>
            <person name="Tangrot J."/>
            <person name="Rosling A."/>
        </authorList>
    </citation>
    <scope>NUCLEOTIDE SEQUENCE [LARGE SCALE GENOMIC DNA]</scope>
    <source>
        <strain evidence="1 2">120-4 pot B 10/14</strain>
    </source>
</reference>
<comment type="caution">
    <text evidence="1">The sequence shown here is derived from an EMBL/GenBank/DDBJ whole genome shotgun (WGS) entry which is preliminary data.</text>
</comment>
<evidence type="ECO:0000313" key="2">
    <source>
        <dbReference type="Proteomes" id="UP000789901"/>
    </source>
</evidence>
<keyword evidence="2" id="KW-1185">Reference proteome</keyword>
<accession>A0ABN7VNH1</accession>
<gene>
    <name evidence="1" type="ORF">GMARGA_LOCUS20773</name>
</gene>
<organism evidence="1 2">
    <name type="scientific">Gigaspora margarita</name>
    <dbReference type="NCBI Taxonomy" id="4874"/>
    <lineage>
        <taxon>Eukaryota</taxon>
        <taxon>Fungi</taxon>
        <taxon>Fungi incertae sedis</taxon>
        <taxon>Mucoromycota</taxon>
        <taxon>Glomeromycotina</taxon>
        <taxon>Glomeromycetes</taxon>
        <taxon>Diversisporales</taxon>
        <taxon>Gigasporaceae</taxon>
        <taxon>Gigaspora</taxon>
    </lineage>
</organism>
<protein>
    <submittedName>
        <fullName evidence="1">40577_t:CDS:1</fullName>
    </submittedName>
</protein>
<dbReference type="EMBL" id="CAJVQB010018552">
    <property type="protein sequence ID" value="CAG8788055.1"/>
    <property type="molecule type" value="Genomic_DNA"/>
</dbReference>
<proteinExistence type="predicted"/>
<sequence length="85" mass="10372">MRTSLIDNFDEDYLNRHIQRSGCKANEGQRTIYNWFQLVEQKKHYGEEEYNEEIEYDSDVYDNMDDDNLIQIDEIDKDLIKNFKL</sequence>
<dbReference type="Proteomes" id="UP000789901">
    <property type="component" value="Unassembled WGS sequence"/>
</dbReference>
<name>A0ABN7VNH1_GIGMA</name>
<evidence type="ECO:0000313" key="1">
    <source>
        <dbReference type="EMBL" id="CAG8788055.1"/>
    </source>
</evidence>